<protein>
    <submittedName>
        <fullName evidence="7">FAD/FMN-containing dehydrogenase</fullName>
    </submittedName>
</protein>
<evidence type="ECO:0000256" key="1">
    <source>
        <dbReference type="ARBA" id="ARBA00001974"/>
    </source>
</evidence>
<dbReference type="RefSeq" id="WP_307039604.1">
    <property type="nucleotide sequence ID" value="NZ_JAUSYY010000001.1"/>
</dbReference>
<dbReference type="Gene3D" id="3.40.462.20">
    <property type="match status" value="1"/>
</dbReference>
<gene>
    <name evidence="7" type="ORF">QFZ26_000849</name>
</gene>
<dbReference type="Pfam" id="PF01565">
    <property type="entry name" value="FAD_binding_4"/>
    <property type="match status" value="1"/>
</dbReference>
<sequence length="454" mass="46921">MSDSAPRPALDALADRLGERVTRPGHPLWDAMRSPWNLAIDQRPAAVAVPADVDELRAVLVAARSDGLGIAVQPSGHGASGSLEGAVLVRTSAFDEIEIDTAARIARVGAGVRWGLVLEALAGSGLVPLAGSSPVVNATAFTIGGGHSWFSRTHGLGSGALRAVQLLTADGRHRWIRDADDPELMWALRGAGGAFGVVTAIEIELYPAPELVGGRLVFAPTDAAAVFRAVIAAGRSAPESLALHAGAMRIPDVPAAPPELRGTTIVSVELVELGASAEARDAIDAIRAAGTVHVDTVGRFEVELLGTIAEEPTDPSPGYGWSVFADLDDDVVTRLVEAWEEPEGRAVMAISLRLLGGALAGAPARPSIAGAIRQNAVVSGHAIGWPELADAVRGGFAHLREALGPAASDRTLCTFAAPGVGYSGAYAQADVARAARVKATVDPEARFVGNREFR</sequence>
<keyword evidence="5" id="KW-0560">Oxidoreductase</keyword>
<feature type="domain" description="FAD-binding PCMH-type" evidence="6">
    <location>
        <begin position="40"/>
        <end position="208"/>
    </location>
</feature>
<evidence type="ECO:0000256" key="2">
    <source>
        <dbReference type="ARBA" id="ARBA00005466"/>
    </source>
</evidence>
<keyword evidence="8" id="KW-1185">Reference proteome</keyword>
<dbReference type="InterPro" id="IPR016166">
    <property type="entry name" value="FAD-bd_PCMH"/>
</dbReference>
<evidence type="ECO:0000256" key="4">
    <source>
        <dbReference type="ARBA" id="ARBA00022827"/>
    </source>
</evidence>
<dbReference type="PANTHER" id="PTHR42973:SF39">
    <property type="entry name" value="FAD-BINDING PCMH-TYPE DOMAIN-CONTAINING PROTEIN"/>
    <property type="match status" value="1"/>
</dbReference>
<dbReference type="Proteomes" id="UP001239083">
    <property type="component" value="Unassembled WGS sequence"/>
</dbReference>
<reference evidence="7 8" key="1">
    <citation type="submission" date="2023-07" db="EMBL/GenBank/DDBJ databases">
        <title>Comparative genomics of wheat-associated soil bacteria to identify genetic determinants of phenazine resistance.</title>
        <authorList>
            <person name="Mouncey N."/>
        </authorList>
    </citation>
    <scope>NUCLEOTIDE SEQUENCE [LARGE SCALE GENOMIC DNA]</scope>
    <source>
        <strain evidence="7 8">V3I3</strain>
    </source>
</reference>
<name>A0ABU0R5E4_9MICO</name>
<dbReference type="InterPro" id="IPR050416">
    <property type="entry name" value="FAD-linked_Oxidoreductase"/>
</dbReference>
<evidence type="ECO:0000313" key="7">
    <source>
        <dbReference type="EMBL" id="MDQ0893294.1"/>
    </source>
</evidence>
<accession>A0ABU0R5E4</accession>
<dbReference type="InterPro" id="IPR016169">
    <property type="entry name" value="FAD-bd_PCMH_sub2"/>
</dbReference>
<evidence type="ECO:0000313" key="8">
    <source>
        <dbReference type="Proteomes" id="UP001239083"/>
    </source>
</evidence>
<comment type="similarity">
    <text evidence="2">Belongs to the oxygen-dependent FAD-linked oxidoreductase family.</text>
</comment>
<dbReference type="PROSITE" id="PS51387">
    <property type="entry name" value="FAD_PCMH"/>
    <property type="match status" value="1"/>
</dbReference>
<dbReference type="Gene3D" id="3.30.43.10">
    <property type="entry name" value="Uridine Diphospho-n-acetylenolpyruvylglucosamine Reductase, domain 2"/>
    <property type="match status" value="1"/>
</dbReference>
<evidence type="ECO:0000256" key="3">
    <source>
        <dbReference type="ARBA" id="ARBA00022630"/>
    </source>
</evidence>
<dbReference type="PANTHER" id="PTHR42973">
    <property type="entry name" value="BINDING OXIDOREDUCTASE, PUTATIVE (AFU_ORTHOLOGUE AFUA_1G17690)-RELATED"/>
    <property type="match status" value="1"/>
</dbReference>
<dbReference type="EMBL" id="JAUSYY010000001">
    <property type="protein sequence ID" value="MDQ0893294.1"/>
    <property type="molecule type" value="Genomic_DNA"/>
</dbReference>
<comment type="caution">
    <text evidence="7">The sequence shown here is derived from an EMBL/GenBank/DDBJ whole genome shotgun (WGS) entry which is preliminary data.</text>
</comment>
<keyword evidence="4" id="KW-0274">FAD</keyword>
<dbReference type="SUPFAM" id="SSF56176">
    <property type="entry name" value="FAD-binding/transporter-associated domain-like"/>
    <property type="match status" value="1"/>
</dbReference>
<dbReference type="InterPro" id="IPR016167">
    <property type="entry name" value="FAD-bd_PCMH_sub1"/>
</dbReference>
<dbReference type="InterPro" id="IPR036318">
    <property type="entry name" value="FAD-bd_PCMH-like_sf"/>
</dbReference>
<keyword evidence="3" id="KW-0285">Flavoprotein</keyword>
<organism evidence="7 8">
    <name type="scientific">Agromyces ramosus</name>
    <dbReference type="NCBI Taxonomy" id="33879"/>
    <lineage>
        <taxon>Bacteria</taxon>
        <taxon>Bacillati</taxon>
        <taxon>Actinomycetota</taxon>
        <taxon>Actinomycetes</taxon>
        <taxon>Micrococcales</taxon>
        <taxon>Microbacteriaceae</taxon>
        <taxon>Agromyces</taxon>
    </lineage>
</organism>
<evidence type="ECO:0000256" key="5">
    <source>
        <dbReference type="ARBA" id="ARBA00023002"/>
    </source>
</evidence>
<proteinExistence type="inferred from homology"/>
<dbReference type="Gene3D" id="3.30.465.10">
    <property type="match status" value="1"/>
</dbReference>
<dbReference type="InterPro" id="IPR006094">
    <property type="entry name" value="Oxid_FAD_bind_N"/>
</dbReference>
<evidence type="ECO:0000259" key="6">
    <source>
        <dbReference type="PROSITE" id="PS51387"/>
    </source>
</evidence>
<comment type="cofactor">
    <cofactor evidence="1">
        <name>FAD</name>
        <dbReference type="ChEBI" id="CHEBI:57692"/>
    </cofactor>
</comment>